<sequence>MSRVTAPMSQISRALSASSSGAAARSSILDGSAHSAGAALMPKYAELLRNRSSEHSDSSRGLTTTHRPTPQPSLANRSKPLMQTFHSSSSSAQTSTHIDAAVLPSMSALVGASKADLGPRVPLLPDNYGAAHSPIASDATARPEVTIVAANPDNVVPGAPMSGVEGISLDGIELKFMYDEGGQPQKEEGGMIRDIWKGMVEDVFGGAPKKAI</sequence>
<dbReference type="GeneID" id="28852043"/>
<dbReference type="EMBL" id="LSBJ02000007">
    <property type="protein sequence ID" value="OAQ61730.1"/>
    <property type="molecule type" value="Genomic_DNA"/>
</dbReference>
<accession>A0A179F8R4</accession>
<name>A0A179F8R4_METCM</name>
<reference evidence="2 3" key="1">
    <citation type="journal article" date="2016" name="PLoS Pathog.">
        <title>Biosynthesis of antibiotic leucinostatins in bio-control fungus Purpureocillium lilacinum and their inhibition on phytophthora revealed by genome mining.</title>
        <authorList>
            <person name="Wang G."/>
            <person name="Liu Z."/>
            <person name="Lin R."/>
            <person name="Li E."/>
            <person name="Mao Z."/>
            <person name="Ling J."/>
            <person name="Yang Y."/>
            <person name="Yin W.B."/>
            <person name="Xie B."/>
        </authorList>
    </citation>
    <scope>NUCLEOTIDE SEQUENCE [LARGE SCALE GENOMIC DNA]</scope>
    <source>
        <strain evidence="2">170</strain>
    </source>
</reference>
<evidence type="ECO:0000313" key="3">
    <source>
        <dbReference type="Proteomes" id="UP000078397"/>
    </source>
</evidence>
<feature type="region of interest" description="Disordered" evidence="1">
    <location>
        <begin position="1"/>
        <end position="26"/>
    </location>
</feature>
<keyword evidence="3" id="KW-1185">Reference proteome</keyword>
<dbReference type="KEGG" id="pchm:VFPPC_09528"/>
<evidence type="ECO:0000256" key="1">
    <source>
        <dbReference type="SAM" id="MobiDB-lite"/>
    </source>
</evidence>
<feature type="region of interest" description="Disordered" evidence="1">
    <location>
        <begin position="50"/>
        <end position="77"/>
    </location>
</feature>
<protein>
    <submittedName>
        <fullName evidence="2">Uncharacterized protein</fullName>
    </submittedName>
</protein>
<evidence type="ECO:0000313" key="2">
    <source>
        <dbReference type="EMBL" id="OAQ61730.1"/>
    </source>
</evidence>
<proteinExistence type="predicted"/>
<dbReference type="RefSeq" id="XP_018139434.1">
    <property type="nucleotide sequence ID" value="XM_018288049.1"/>
</dbReference>
<organism evidence="2 3">
    <name type="scientific">Pochonia chlamydosporia 170</name>
    <dbReference type="NCBI Taxonomy" id="1380566"/>
    <lineage>
        <taxon>Eukaryota</taxon>
        <taxon>Fungi</taxon>
        <taxon>Dikarya</taxon>
        <taxon>Ascomycota</taxon>
        <taxon>Pezizomycotina</taxon>
        <taxon>Sordariomycetes</taxon>
        <taxon>Hypocreomycetidae</taxon>
        <taxon>Hypocreales</taxon>
        <taxon>Clavicipitaceae</taxon>
        <taxon>Pochonia</taxon>
    </lineage>
</organism>
<gene>
    <name evidence="2" type="ORF">VFPPC_09528</name>
</gene>
<dbReference type="STRING" id="1380566.A0A179F8R4"/>
<dbReference type="Proteomes" id="UP000078397">
    <property type="component" value="Unassembled WGS sequence"/>
</dbReference>
<comment type="caution">
    <text evidence="2">The sequence shown here is derived from an EMBL/GenBank/DDBJ whole genome shotgun (WGS) entry which is preliminary data.</text>
</comment>
<feature type="compositionally biased region" description="Low complexity" evidence="1">
    <location>
        <begin position="9"/>
        <end position="26"/>
    </location>
</feature>
<dbReference type="OrthoDB" id="3993201at2759"/>
<feature type="compositionally biased region" description="Polar residues" evidence="1">
    <location>
        <begin position="59"/>
        <end position="76"/>
    </location>
</feature>
<dbReference type="AlphaFoldDB" id="A0A179F8R4"/>